<dbReference type="AlphaFoldDB" id="R7ZPB5"/>
<accession>R7ZPB5</accession>
<evidence type="ECO:0000259" key="1">
    <source>
        <dbReference type="Pfam" id="PF05523"/>
    </source>
</evidence>
<name>R7ZPB5_9BACT</name>
<feature type="domain" description="Sugar 3,4-ketoisomerase QdtA cupin" evidence="1">
    <location>
        <begin position="16"/>
        <end position="123"/>
    </location>
</feature>
<dbReference type="InterPro" id="IPR008894">
    <property type="entry name" value="QdtA_cupin_dom"/>
</dbReference>
<dbReference type="InterPro" id="IPR011051">
    <property type="entry name" value="RmlC_Cupin_sf"/>
</dbReference>
<dbReference type="EMBL" id="AQHR01000092">
    <property type="protein sequence ID" value="EON75927.1"/>
    <property type="molecule type" value="Genomic_DNA"/>
</dbReference>
<dbReference type="Pfam" id="PF05523">
    <property type="entry name" value="FdtA"/>
    <property type="match status" value="1"/>
</dbReference>
<keyword evidence="3" id="KW-1185">Reference proteome</keyword>
<dbReference type="Proteomes" id="UP000013909">
    <property type="component" value="Unassembled WGS sequence"/>
</dbReference>
<dbReference type="STRING" id="1232681.ADIS_3622"/>
<comment type="caution">
    <text evidence="2">The sequence shown here is derived from an EMBL/GenBank/DDBJ whole genome shotgun (WGS) entry which is preliminary data.</text>
</comment>
<sequence>MEGERKEPLLLKGGIHADERGNLLYNNELPKLGFDIKRYIIIEPRGMRGWHGHRHEAKLFSVVNGLVKILLIKPDNWENPSSDLPVSEYLLSGNGDTLFVPGGYLCGMRSLTEAGSVLVCSNKSLEESLNDSYKFSPDYWREKSIY</sequence>
<dbReference type="SUPFAM" id="SSF51182">
    <property type="entry name" value="RmlC-like cupins"/>
    <property type="match status" value="1"/>
</dbReference>
<reference evidence="2 3" key="1">
    <citation type="submission" date="2013-02" db="EMBL/GenBank/DDBJ databases">
        <title>A novel strain isolated from Lonar lake, Maharashtra, India.</title>
        <authorList>
            <person name="Singh A."/>
        </authorList>
    </citation>
    <scope>NUCLEOTIDE SEQUENCE [LARGE SCALE GENOMIC DNA]</scope>
    <source>
        <strain evidence="2 3">AK24</strain>
    </source>
</reference>
<evidence type="ECO:0000313" key="3">
    <source>
        <dbReference type="Proteomes" id="UP000013909"/>
    </source>
</evidence>
<proteinExistence type="predicted"/>
<dbReference type="Gene3D" id="2.60.120.10">
    <property type="entry name" value="Jelly Rolls"/>
    <property type="match status" value="1"/>
</dbReference>
<dbReference type="RefSeq" id="WP_010855754.1">
    <property type="nucleotide sequence ID" value="NZ_AQHR01000092.1"/>
</dbReference>
<protein>
    <recommendedName>
        <fullName evidence="1">Sugar 3,4-ketoisomerase QdtA cupin domain-containing protein</fullName>
    </recommendedName>
</protein>
<dbReference type="InterPro" id="IPR014710">
    <property type="entry name" value="RmlC-like_jellyroll"/>
</dbReference>
<evidence type="ECO:0000313" key="2">
    <source>
        <dbReference type="EMBL" id="EON75927.1"/>
    </source>
</evidence>
<dbReference type="OrthoDB" id="826649at2"/>
<gene>
    <name evidence="2" type="ORF">ADIS_3622</name>
</gene>
<organism evidence="2 3">
    <name type="scientific">Lunatimonas lonarensis</name>
    <dbReference type="NCBI Taxonomy" id="1232681"/>
    <lineage>
        <taxon>Bacteria</taxon>
        <taxon>Pseudomonadati</taxon>
        <taxon>Bacteroidota</taxon>
        <taxon>Cytophagia</taxon>
        <taxon>Cytophagales</taxon>
        <taxon>Cyclobacteriaceae</taxon>
    </lineage>
</organism>